<protein>
    <recommendedName>
        <fullName evidence="2">Microbial-type PARG catalytic domain-containing protein</fullName>
    </recommendedName>
</protein>
<keyword evidence="4" id="KW-1185">Reference proteome</keyword>
<evidence type="ECO:0000256" key="1">
    <source>
        <dbReference type="SAM" id="MobiDB-lite"/>
    </source>
</evidence>
<sequence>MNTKLEDRSEASPSQQKPPPPWLKLRNELRVTSKETRDVLPTILSAISHVDTTRSSKHHITNLRPLVPQVCPGYVLPDDDMEAGRKGTRIRVLDADTFDAALSMQPFTTVSSVFPSTSSNDDDDDGDNDDDMEIDSSPQPAATKPVAILNLASEKHAGGGWLNGALAQEEALCYRSSLYLSLHPEYYPIPRLGAMYTPSCVIIRDGLVITLAAIRRPRLSADEQKFADVRDRELTKTKVRVVLRVAVLQGHTKIVLGALGCGAFYNPPREVAECFIEVLREPEFAGGWWEDVVFAVLDNKKGDKGGKDGEGNFGVFYRALHGEVV</sequence>
<evidence type="ECO:0000259" key="2">
    <source>
        <dbReference type="Pfam" id="PF10021"/>
    </source>
</evidence>
<dbReference type="OrthoDB" id="9985428at2759"/>
<dbReference type="InterPro" id="IPR012664">
    <property type="entry name" value="CHP02452"/>
</dbReference>
<organism evidence="3 4">
    <name type="scientific">Amniculicola lignicola CBS 123094</name>
    <dbReference type="NCBI Taxonomy" id="1392246"/>
    <lineage>
        <taxon>Eukaryota</taxon>
        <taxon>Fungi</taxon>
        <taxon>Dikarya</taxon>
        <taxon>Ascomycota</taxon>
        <taxon>Pezizomycotina</taxon>
        <taxon>Dothideomycetes</taxon>
        <taxon>Pleosporomycetidae</taxon>
        <taxon>Pleosporales</taxon>
        <taxon>Amniculicolaceae</taxon>
        <taxon>Amniculicola</taxon>
    </lineage>
</organism>
<evidence type="ECO:0000313" key="3">
    <source>
        <dbReference type="EMBL" id="KAF2000325.1"/>
    </source>
</evidence>
<dbReference type="PANTHER" id="PTHR35596:SF1">
    <property type="entry name" value="MICROBIAL-TYPE PARG CATALYTIC DOMAIN-CONTAINING PROTEIN"/>
    <property type="match status" value="1"/>
</dbReference>
<dbReference type="PANTHER" id="PTHR35596">
    <property type="entry name" value="DUF2263 DOMAIN-CONTAINING PROTEIN"/>
    <property type="match status" value="1"/>
</dbReference>
<feature type="compositionally biased region" description="Basic and acidic residues" evidence="1">
    <location>
        <begin position="1"/>
        <end position="10"/>
    </location>
</feature>
<dbReference type="NCBIfam" id="TIGR02452">
    <property type="entry name" value="TIGR02452 family protein"/>
    <property type="match status" value="1"/>
</dbReference>
<dbReference type="Proteomes" id="UP000799779">
    <property type="component" value="Unassembled WGS sequence"/>
</dbReference>
<dbReference type="InterPro" id="IPR043472">
    <property type="entry name" value="Macro_dom-like"/>
</dbReference>
<dbReference type="Pfam" id="PF10021">
    <property type="entry name" value="PARG_cat_microb"/>
    <property type="match status" value="1"/>
</dbReference>
<dbReference type="EMBL" id="ML977589">
    <property type="protein sequence ID" value="KAF2000325.1"/>
    <property type="molecule type" value="Genomic_DNA"/>
</dbReference>
<name>A0A6A5WMN4_9PLEO</name>
<feature type="domain" description="Microbial-type PARG catalytic" evidence="2">
    <location>
        <begin position="86"/>
        <end position="190"/>
    </location>
</feature>
<reference evidence="3" key="1">
    <citation type="journal article" date="2020" name="Stud. Mycol.">
        <title>101 Dothideomycetes genomes: a test case for predicting lifestyles and emergence of pathogens.</title>
        <authorList>
            <person name="Haridas S."/>
            <person name="Albert R."/>
            <person name="Binder M."/>
            <person name="Bloem J."/>
            <person name="Labutti K."/>
            <person name="Salamov A."/>
            <person name="Andreopoulos B."/>
            <person name="Baker S."/>
            <person name="Barry K."/>
            <person name="Bills G."/>
            <person name="Bluhm B."/>
            <person name="Cannon C."/>
            <person name="Castanera R."/>
            <person name="Culley D."/>
            <person name="Daum C."/>
            <person name="Ezra D."/>
            <person name="Gonzalez J."/>
            <person name="Henrissat B."/>
            <person name="Kuo A."/>
            <person name="Liang C."/>
            <person name="Lipzen A."/>
            <person name="Lutzoni F."/>
            <person name="Magnuson J."/>
            <person name="Mondo S."/>
            <person name="Nolan M."/>
            <person name="Ohm R."/>
            <person name="Pangilinan J."/>
            <person name="Park H.-J."/>
            <person name="Ramirez L."/>
            <person name="Alfaro M."/>
            <person name="Sun H."/>
            <person name="Tritt A."/>
            <person name="Yoshinaga Y."/>
            <person name="Zwiers L.-H."/>
            <person name="Turgeon B."/>
            <person name="Goodwin S."/>
            <person name="Spatafora J."/>
            <person name="Crous P."/>
            <person name="Grigoriev I."/>
        </authorList>
    </citation>
    <scope>NUCLEOTIDE SEQUENCE</scope>
    <source>
        <strain evidence="3">CBS 123094</strain>
    </source>
</reference>
<accession>A0A6A5WMN4</accession>
<feature type="region of interest" description="Disordered" evidence="1">
    <location>
        <begin position="111"/>
        <end position="140"/>
    </location>
</feature>
<dbReference type="InterPro" id="IPR019261">
    <property type="entry name" value="PARG_cat_microbial"/>
</dbReference>
<feature type="compositionally biased region" description="Acidic residues" evidence="1">
    <location>
        <begin position="120"/>
        <end position="134"/>
    </location>
</feature>
<gene>
    <name evidence="3" type="ORF">P154DRAFT_434917</name>
</gene>
<dbReference type="Gene3D" id="3.40.220.10">
    <property type="entry name" value="Leucine Aminopeptidase, subunit E, domain 1"/>
    <property type="match status" value="1"/>
</dbReference>
<dbReference type="AlphaFoldDB" id="A0A6A5WMN4"/>
<dbReference type="SUPFAM" id="SSF52949">
    <property type="entry name" value="Macro domain-like"/>
    <property type="match status" value="1"/>
</dbReference>
<evidence type="ECO:0000313" key="4">
    <source>
        <dbReference type="Proteomes" id="UP000799779"/>
    </source>
</evidence>
<proteinExistence type="predicted"/>
<feature type="region of interest" description="Disordered" evidence="1">
    <location>
        <begin position="1"/>
        <end position="24"/>
    </location>
</feature>